<comment type="caution">
    <text evidence="2">The sequence shown here is derived from an EMBL/GenBank/DDBJ whole genome shotgun (WGS) entry which is preliminary data.</text>
</comment>
<dbReference type="InterPro" id="IPR011050">
    <property type="entry name" value="Pectin_lyase_fold/virulence"/>
</dbReference>
<feature type="compositionally biased region" description="Pro residues" evidence="1">
    <location>
        <begin position="1"/>
        <end position="19"/>
    </location>
</feature>
<feature type="compositionally biased region" description="Low complexity" evidence="1">
    <location>
        <begin position="216"/>
        <end position="240"/>
    </location>
</feature>
<reference evidence="2 3" key="1">
    <citation type="journal article" date="2023" name="Commun. Biol.">
        <title>Reorganization of the ancestral sex-determining regions during the evolution of trioecy in Pleodorina starrii.</title>
        <authorList>
            <person name="Takahashi K."/>
            <person name="Suzuki S."/>
            <person name="Kawai-Toyooka H."/>
            <person name="Yamamoto K."/>
            <person name="Hamaji T."/>
            <person name="Ootsuki R."/>
            <person name="Yamaguchi H."/>
            <person name="Kawachi M."/>
            <person name="Higashiyama T."/>
            <person name="Nozaki H."/>
        </authorList>
    </citation>
    <scope>NUCLEOTIDE SEQUENCE [LARGE SCALE GENOMIC DNA]</scope>
    <source>
        <strain evidence="2 3">NIES-4479</strain>
    </source>
</reference>
<dbReference type="InterPro" id="IPR006626">
    <property type="entry name" value="PbH1"/>
</dbReference>
<organism evidence="2 3">
    <name type="scientific">Pleodorina starrii</name>
    <dbReference type="NCBI Taxonomy" id="330485"/>
    <lineage>
        <taxon>Eukaryota</taxon>
        <taxon>Viridiplantae</taxon>
        <taxon>Chlorophyta</taxon>
        <taxon>core chlorophytes</taxon>
        <taxon>Chlorophyceae</taxon>
        <taxon>CS clade</taxon>
        <taxon>Chlamydomonadales</taxon>
        <taxon>Volvocaceae</taxon>
        <taxon>Pleodorina</taxon>
    </lineage>
</organism>
<evidence type="ECO:0000256" key="1">
    <source>
        <dbReference type="SAM" id="MobiDB-lite"/>
    </source>
</evidence>
<gene>
    <name evidence="2" type="primary">PLEST008272</name>
    <name evidence="2" type="ORF">PLESTB_000669100</name>
</gene>
<dbReference type="Proteomes" id="UP001165080">
    <property type="component" value="Unassembled WGS sequence"/>
</dbReference>
<dbReference type="PANTHER" id="PTHR11319:SF35">
    <property type="entry name" value="OUTER MEMBRANE PROTEIN PMPC-RELATED"/>
    <property type="match status" value="1"/>
</dbReference>
<feature type="region of interest" description="Disordered" evidence="1">
    <location>
        <begin position="212"/>
        <end position="240"/>
    </location>
</feature>
<protein>
    <submittedName>
        <fullName evidence="2">Uncharacterized protein</fullName>
    </submittedName>
</protein>
<dbReference type="PANTHER" id="PTHR11319">
    <property type="entry name" value="G PROTEIN-COUPLED RECEPTOR-RELATED"/>
    <property type="match status" value="1"/>
</dbReference>
<evidence type="ECO:0000313" key="3">
    <source>
        <dbReference type="Proteomes" id="UP001165080"/>
    </source>
</evidence>
<dbReference type="SUPFAM" id="SSF51126">
    <property type="entry name" value="Pectin lyase-like"/>
    <property type="match status" value="2"/>
</dbReference>
<dbReference type="EMBL" id="BRXU01000006">
    <property type="protein sequence ID" value="GLC52793.1"/>
    <property type="molecule type" value="Genomic_DNA"/>
</dbReference>
<name>A0A9W6BJ57_9CHLO</name>
<dbReference type="SMART" id="SM00710">
    <property type="entry name" value="PbH1"/>
    <property type="match status" value="9"/>
</dbReference>
<proteinExistence type="predicted"/>
<evidence type="ECO:0000313" key="2">
    <source>
        <dbReference type="EMBL" id="GLC52793.1"/>
    </source>
</evidence>
<accession>A0A9W6BJ57</accession>
<feature type="region of interest" description="Disordered" evidence="1">
    <location>
        <begin position="809"/>
        <end position="834"/>
    </location>
</feature>
<sequence length="1320" mass="127729">MSPPQPLQPLQPPQSPPERSPAASPIQPTTCQVVLIGDPSAAPAVQILQAVVQCRTDTSGDAAAAAAPINVTIGRRLLPYSANWRGVVVSQRPGDAEWGLTFNDVPYMRLQESVVQDLPYSRAGPLLQCSNCSRLELVNVTVAGLRPPSGGGAGGGVGALYGPIHATNVSYAGLRNFTCADVRDAHGWACVLLQYNMMQYNMMQYNADDAPRGLNSSTSTAPGNTSSSSSTSVTSSLTSSSTPQLSLVNCVFRGNSVTRKGQYGTVLQQPAAVSSSGPPSSSPSLTASRAVGLGLLVVNPFDAPGGAAGGAAGAAGAGVGVVDGADAGPGPAGEPAAAAAPSTGASLAVWLEGVSAADNAGGLGTVLSIVNVSLGRITLRGCAFSANSAAASGGVIAAVGVGSRSSAAAAAAAALTMTIQDSRFEGNAADAGDGGAIFLGGGAAADSLSFAMENSSFLANRAEAGSGGALCVTSRVSEFRVAAGSTFDRNFAGADGGALALLGGLDSLIVTGASVVSNNQAARGGAIWVSARATAVAAAAAAAASPPAAGTISIEDGSALKYNWAHDFGGVIAVEGGLGHLTLQGGSYLSHNHAGRQVQDGGGGAVAVLSGDVGGVTLAGGSSIAECSTAYGNGGAVLIASGSLGALVLVDGSQMYGNTAVNGSGGAVAVYGTLAMLEMSSGSGVHDNSAAVDGGGVWAGGGVAVVRLTAASAAANRAGGSGGFLFTAAAAAVDLRVDGGSQLIGNTAGLYGGALLVVASYGNVTLAGGAVLKGNAAERGSGGALCLMAAPSPLRGSLSLDVSGSSLSENSAGRSGGAISFAPPDDDDDEGLGRTTFANLRGAAPPAAEATFDALDASDTRVGEPGSALWSLRISDSVLQGNSAYGGAGGAVLAAAGAEASLLVVVEGCELEGNRAAAGGGGRGDGGVVRQSDGSGGGGAVAVAWRASDSGGWLPAAAAAAAHAAASPQAANQGAETDPGAILLRETSGDQLGGMCHIVVSDSTFTGNVAVSGGGGGALLLELCTAVVDRCAFSGNAADGASGGAVAAAAAAVPGVAPVNGVDEMWWYALLVRESRFEDNTARGDGGAVATATSGMVGFRDCVISRNRAGSGGGGGVAAFPPANAAAVVYGTALELVSCSVESNSAGEHGGGVLAGALSAVRLYDSSVSYNNAAGGNGGGVAVVTWVNPYSVPPLFDQQQQQQQQLVNLEIAADDSALSYNAAPAGDGGGLYLSAEAATAALRRVAFSGNAAGGVGAAAAAIAPAAGWAAVSAHGDLTLLDCQPGAEVDEQVAGFFHTPGTFEFVRLTGGDGSPNGAMGS</sequence>
<keyword evidence="3" id="KW-1185">Reference proteome</keyword>
<feature type="region of interest" description="Disordered" evidence="1">
    <location>
        <begin position="1"/>
        <end position="26"/>
    </location>
</feature>